<evidence type="ECO:0000256" key="1">
    <source>
        <dbReference type="SAM" id="MobiDB-lite"/>
    </source>
</evidence>
<name>W2RQ29_CYPE1</name>
<dbReference type="eggNOG" id="ENOG502QSKG">
    <property type="taxonomic scope" value="Eukaryota"/>
</dbReference>
<dbReference type="CDD" id="cd02440">
    <property type="entry name" value="AdoMet_MTases"/>
    <property type="match status" value="1"/>
</dbReference>
<dbReference type="AlphaFoldDB" id="W2RQ29"/>
<proteinExistence type="predicted"/>
<dbReference type="RefSeq" id="XP_008720003.1">
    <property type="nucleotide sequence ID" value="XM_008721781.1"/>
</dbReference>
<sequence>MPESEGLSVDPEDVPNPRLIDENGQSYSQSIRSSVIDYVYTNGRRYHAFRAGNWIVPNDEIEQNRMDLLHHIWKSSLGGECLKFGGCVDRIDRVLDVGTGTGLWAIEMADAFPSATVIGIDLSPIQPGWTPPNCYFFVDDAEQVPWEFEQKFDIIHIRSMEAAFGNWSKVYEQVFENLHPGGIVENQSQESWIHSLDRDTPDAVMEWQSLLVGASRSFGRDMHMSKEHKRLMQEAGFQDIEEVVYKIPIGPWAKSDKQLSEVCLGVMLEGVESYSLQLLTRELGMSLEDTQRIIRDCQAEMMDLSNHLYVVHRVTKGKKP</sequence>
<reference evidence="2 3" key="1">
    <citation type="submission" date="2013-03" db="EMBL/GenBank/DDBJ databases">
        <title>The Genome Sequence of Phialophora europaea CBS 101466.</title>
        <authorList>
            <consortium name="The Broad Institute Genomics Platform"/>
            <person name="Cuomo C."/>
            <person name="de Hoog S."/>
            <person name="Gorbushina A."/>
            <person name="Walker B."/>
            <person name="Young S.K."/>
            <person name="Zeng Q."/>
            <person name="Gargeya S."/>
            <person name="Fitzgerald M."/>
            <person name="Haas B."/>
            <person name="Abouelleil A."/>
            <person name="Allen A.W."/>
            <person name="Alvarado L."/>
            <person name="Arachchi H.M."/>
            <person name="Berlin A.M."/>
            <person name="Chapman S.B."/>
            <person name="Gainer-Dewar J."/>
            <person name="Goldberg J."/>
            <person name="Griggs A."/>
            <person name="Gujja S."/>
            <person name="Hansen M."/>
            <person name="Howarth C."/>
            <person name="Imamovic A."/>
            <person name="Ireland A."/>
            <person name="Larimer J."/>
            <person name="McCowan C."/>
            <person name="Murphy C."/>
            <person name="Pearson M."/>
            <person name="Poon T.W."/>
            <person name="Priest M."/>
            <person name="Roberts A."/>
            <person name="Saif S."/>
            <person name="Shea T."/>
            <person name="Sisk P."/>
            <person name="Sykes S."/>
            <person name="Wortman J."/>
            <person name="Nusbaum C."/>
            <person name="Birren B."/>
        </authorList>
    </citation>
    <scope>NUCLEOTIDE SEQUENCE [LARGE SCALE GENOMIC DNA]</scope>
    <source>
        <strain evidence="2 3">CBS 101466</strain>
    </source>
</reference>
<dbReference type="SUPFAM" id="SSF53335">
    <property type="entry name" value="S-adenosyl-L-methionine-dependent methyltransferases"/>
    <property type="match status" value="1"/>
</dbReference>
<dbReference type="Gene3D" id="3.40.50.150">
    <property type="entry name" value="Vaccinia Virus protein VP39"/>
    <property type="match status" value="1"/>
</dbReference>
<dbReference type="OrthoDB" id="2013972at2759"/>
<dbReference type="VEuPathDB" id="FungiDB:HMPREF1541_07457"/>
<dbReference type="Proteomes" id="UP000030752">
    <property type="component" value="Unassembled WGS sequence"/>
</dbReference>
<accession>W2RQ29</accession>
<protein>
    <recommendedName>
        <fullName evidence="4">Methyltransferase domain-containing protein</fullName>
    </recommendedName>
</protein>
<gene>
    <name evidence="2" type="ORF">HMPREF1541_07457</name>
</gene>
<dbReference type="InterPro" id="IPR029063">
    <property type="entry name" value="SAM-dependent_MTases_sf"/>
</dbReference>
<evidence type="ECO:0000313" key="3">
    <source>
        <dbReference type="Proteomes" id="UP000030752"/>
    </source>
</evidence>
<dbReference type="Pfam" id="PF13489">
    <property type="entry name" value="Methyltransf_23"/>
    <property type="match status" value="1"/>
</dbReference>
<feature type="region of interest" description="Disordered" evidence="1">
    <location>
        <begin position="1"/>
        <end position="23"/>
    </location>
</feature>
<dbReference type="GO" id="GO:0008168">
    <property type="term" value="F:methyltransferase activity"/>
    <property type="evidence" value="ECO:0007669"/>
    <property type="project" value="TreeGrafter"/>
</dbReference>
<evidence type="ECO:0008006" key="4">
    <source>
        <dbReference type="Google" id="ProtNLM"/>
    </source>
</evidence>
<organism evidence="2 3">
    <name type="scientific">Cyphellophora europaea (strain CBS 101466)</name>
    <name type="common">Phialophora europaea</name>
    <dbReference type="NCBI Taxonomy" id="1220924"/>
    <lineage>
        <taxon>Eukaryota</taxon>
        <taxon>Fungi</taxon>
        <taxon>Dikarya</taxon>
        <taxon>Ascomycota</taxon>
        <taxon>Pezizomycotina</taxon>
        <taxon>Eurotiomycetes</taxon>
        <taxon>Chaetothyriomycetidae</taxon>
        <taxon>Chaetothyriales</taxon>
        <taxon>Cyphellophoraceae</taxon>
        <taxon>Cyphellophora</taxon>
    </lineage>
</organism>
<evidence type="ECO:0000313" key="2">
    <source>
        <dbReference type="EMBL" id="ETN37834.1"/>
    </source>
</evidence>
<dbReference type="STRING" id="1220924.W2RQ29"/>
<dbReference type="PANTHER" id="PTHR43591">
    <property type="entry name" value="METHYLTRANSFERASE"/>
    <property type="match status" value="1"/>
</dbReference>
<dbReference type="InParanoid" id="W2RQ29"/>
<dbReference type="GeneID" id="19974796"/>
<dbReference type="HOGENOM" id="CLU_010595_0_0_1"/>
<dbReference type="PANTHER" id="PTHR43591:SF24">
    <property type="entry name" value="2-METHOXY-6-POLYPRENYL-1,4-BENZOQUINOL METHYLASE, MITOCHONDRIAL"/>
    <property type="match status" value="1"/>
</dbReference>
<keyword evidence="3" id="KW-1185">Reference proteome</keyword>
<dbReference type="EMBL" id="KB822723">
    <property type="protein sequence ID" value="ETN37834.1"/>
    <property type="molecule type" value="Genomic_DNA"/>
</dbReference>